<dbReference type="AlphaFoldDB" id="A0A9D3LSE6"/>
<dbReference type="InterPro" id="IPR003597">
    <property type="entry name" value="Ig_C1-set"/>
</dbReference>
<dbReference type="SMART" id="SM00409">
    <property type="entry name" value="IG"/>
    <property type="match status" value="4"/>
</dbReference>
<proteinExistence type="predicted"/>
<dbReference type="PROSITE" id="PS00290">
    <property type="entry name" value="IG_MHC"/>
    <property type="match status" value="3"/>
</dbReference>
<keyword evidence="2" id="KW-0472">Membrane</keyword>
<dbReference type="Proteomes" id="UP001044222">
    <property type="component" value="Chromosome 14"/>
</dbReference>
<dbReference type="EMBL" id="JAFIRN010000014">
    <property type="protein sequence ID" value="KAG5836165.1"/>
    <property type="molecule type" value="Genomic_DNA"/>
</dbReference>
<accession>A0A9D3LSE6</accession>
<evidence type="ECO:0000256" key="2">
    <source>
        <dbReference type="SAM" id="Phobius"/>
    </source>
</evidence>
<dbReference type="InterPro" id="IPR003006">
    <property type="entry name" value="Ig/MHC_CS"/>
</dbReference>
<feature type="domain" description="Ig-like" evidence="3">
    <location>
        <begin position="231"/>
        <end position="344"/>
    </location>
</feature>
<comment type="caution">
    <text evidence="4">The sequence shown here is derived from an EMBL/GenBank/DDBJ whole genome shotgun (WGS) entry which is preliminary data.</text>
</comment>
<feature type="transmembrane region" description="Helical" evidence="2">
    <location>
        <begin position="200"/>
        <end position="222"/>
    </location>
</feature>
<dbReference type="PROSITE" id="PS50835">
    <property type="entry name" value="IG_LIKE"/>
    <property type="match status" value="4"/>
</dbReference>
<protein>
    <recommendedName>
        <fullName evidence="3">Ig-like domain-containing protein</fullName>
    </recommendedName>
</protein>
<reference evidence="4" key="1">
    <citation type="submission" date="2021-01" db="EMBL/GenBank/DDBJ databases">
        <title>A chromosome-scale assembly of European eel, Anguilla anguilla.</title>
        <authorList>
            <person name="Henkel C."/>
            <person name="Jong-Raadsen S.A."/>
            <person name="Dufour S."/>
            <person name="Weltzien F.-A."/>
            <person name="Palstra A.P."/>
            <person name="Pelster B."/>
            <person name="Spaink H.P."/>
            <person name="Van Den Thillart G.E."/>
            <person name="Jansen H."/>
            <person name="Zahm M."/>
            <person name="Klopp C."/>
            <person name="Cedric C."/>
            <person name="Louis A."/>
            <person name="Berthelot C."/>
            <person name="Parey E."/>
            <person name="Roest Crollius H."/>
            <person name="Montfort J."/>
            <person name="Robinson-Rechavi M."/>
            <person name="Bucao C."/>
            <person name="Bouchez O."/>
            <person name="Gislard M."/>
            <person name="Lluch J."/>
            <person name="Milhes M."/>
            <person name="Lampietro C."/>
            <person name="Lopez Roques C."/>
            <person name="Donnadieu C."/>
            <person name="Braasch I."/>
            <person name="Desvignes T."/>
            <person name="Postlethwait J."/>
            <person name="Bobe J."/>
            <person name="Guiguen Y."/>
            <person name="Dirks R."/>
        </authorList>
    </citation>
    <scope>NUCLEOTIDE SEQUENCE</scope>
    <source>
        <strain evidence="4">Tag_6206</strain>
        <tissue evidence="4">Liver</tissue>
    </source>
</reference>
<dbReference type="SUPFAM" id="SSF48726">
    <property type="entry name" value="Immunoglobulin"/>
    <property type="match status" value="5"/>
</dbReference>
<keyword evidence="2" id="KW-0812">Transmembrane</keyword>
<dbReference type="SMART" id="SM00407">
    <property type="entry name" value="IGc1"/>
    <property type="match status" value="3"/>
</dbReference>
<evidence type="ECO:0000259" key="3">
    <source>
        <dbReference type="PROSITE" id="PS50835"/>
    </source>
</evidence>
<evidence type="ECO:0000313" key="5">
    <source>
        <dbReference type="Proteomes" id="UP001044222"/>
    </source>
</evidence>
<dbReference type="Pfam" id="PF07686">
    <property type="entry name" value="V-set"/>
    <property type="match status" value="1"/>
</dbReference>
<dbReference type="InterPro" id="IPR007110">
    <property type="entry name" value="Ig-like_dom"/>
</dbReference>
<dbReference type="Gene3D" id="2.60.40.10">
    <property type="entry name" value="Immunoglobulins"/>
    <property type="match status" value="5"/>
</dbReference>
<dbReference type="PANTHER" id="PTHR23411">
    <property type="entry name" value="TAPASIN"/>
    <property type="match status" value="1"/>
</dbReference>
<dbReference type="InterPro" id="IPR013783">
    <property type="entry name" value="Ig-like_fold"/>
</dbReference>
<keyword evidence="5" id="KW-1185">Reference proteome</keyword>
<dbReference type="InterPro" id="IPR003599">
    <property type="entry name" value="Ig_sub"/>
</dbReference>
<dbReference type="Pfam" id="PF07654">
    <property type="entry name" value="C1-set"/>
    <property type="match status" value="3"/>
</dbReference>
<evidence type="ECO:0000313" key="4">
    <source>
        <dbReference type="EMBL" id="KAG5836165.1"/>
    </source>
</evidence>
<organism evidence="4 5">
    <name type="scientific">Anguilla anguilla</name>
    <name type="common">European freshwater eel</name>
    <name type="synonym">Muraena anguilla</name>
    <dbReference type="NCBI Taxonomy" id="7936"/>
    <lineage>
        <taxon>Eukaryota</taxon>
        <taxon>Metazoa</taxon>
        <taxon>Chordata</taxon>
        <taxon>Craniata</taxon>
        <taxon>Vertebrata</taxon>
        <taxon>Euteleostomi</taxon>
        <taxon>Actinopterygii</taxon>
        <taxon>Neopterygii</taxon>
        <taxon>Teleostei</taxon>
        <taxon>Anguilliformes</taxon>
        <taxon>Anguillidae</taxon>
        <taxon>Anguilla</taxon>
    </lineage>
</organism>
<gene>
    <name evidence="4" type="ORF">ANANG_G00251670</name>
</gene>
<dbReference type="CDD" id="cd00098">
    <property type="entry name" value="IgC1"/>
    <property type="match status" value="3"/>
</dbReference>
<feature type="domain" description="Ig-like" evidence="3">
    <location>
        <begin position="349"/>
        <end position="445"/>
    </location>
</feature>
<feature type="domain" description="Ig-like" evidence="3">
    <location>
        <begin position="455"/>
        <end position="552"/>
    </location>
</feature>
<dbReference type="InterPro" id="IPR036179">
    <property type="entry name" value="Ig-like_dom_sf"/>
</dbReference>
<dbReference type="InterPro" id="IPR013106">
    <property type="entry name" value="Ig_V-set"/>
</dbReference>
<evidence type="ECO:0000256" key="1">
    <source>
        <dbReference type="ARBA" id="ARBA00023319"/>
    </source>
</evidence>
<feature type="domain" description="Ig-like" evidence="3">
    <location>
        <begin position="86"/>
        <end position="188"/>
    </location>
</feature>
<dbReference type="InterPro" id="IPR050380">
    <property type="entry name" value="Immune_Resp_Modulators"/>
</dbReference>
<sequence>MLLKETGKIDVEWKRLDPSGHEVTVFNSIEPEKNRIGATVVGLQHGDPSLRLADVTLADEGIYLCSFFLTPTEYKGKARLDVSVRPTVELPAELTVTEGEEKTVVCKINGFYPRQISVLWLTSGSSSRETAHISRGVCTAETEDNGDRTFSVSSRITVTANATANNGAEYVCMVKHRAYAEPHNRSVILRVQGRYDVTPMIAGTMVTSTLLVLLVVGSIFIYCRYFQRVPPSVSEIIKPSLIFARVPTELKCNITSDRPRDIKVSWLKLSPGLDSDTAVTRKSFSEASPLNGWLDLSDKAVLDSDNMHLTSTLRIQLTTYEDNTKYQCLVRYGDKSITRETTVNVKAQPSVLQISSLPHIPEVGKLLVLCCRVEKFYPKDVHLEWSRQGEPVGNVAQFGPFPDTDNKHSVWGKTELMVAQEDHNTMFTCRVYHDSFHEPGYEDVTYQVNIDGVPPSVMFINCDPPQPKAGEKCTLSLYLGDFCPEHVSVTWYRNGRPVHTGVFLSPPALDVSGLYCLWSFLQLTPAGEDHGSVFRCLVEHSAQTEPEEREYTLSLCS</sequence>
<keyword evidence="1" id="KW-0393">Immunoglobulin domain</keyword>
<name>A0A9D3LSE6_ANGAN</name>
<keyword evidence="2" id="KW-1133">Transmembrane helix</keyword>